<dbReference type="SMART" id="SM00385">
    <property type="entry name" value="CYCLIN"/>
    <property type="match status" value="1"/>
</dbReference>
<dbReference type="InterPro" id="IPR013763">
    <property type="entry name" value="Cyclin-like_dom"/>
</dbReference>
<feature type="domain" description="Cyclin-like" evidence="2">
    <location>
        <begin position="45"/>
        <end position="140"/>
    </location>
</feature>
<comment type="similarity">
    <text evidence="1">Belongs to the cyclin family.</text>
</comment>
<reference evidence="4" key="1">
    <citation type="submission" date="2016-03" db="EMBL/GenBank/DDBJ databases">
        <authorList>
            <person name="Devillers H."/>
        </authorList>
    </citation>
    <scope>NUCLEOTIDE SEQUENCE [LARGE SCALE GENOMIC DNA]</scope>
</reference>
<organism evidence="3 4">
    <name type="scientific">Lachancea mirantina</name>
    <dbReference type="NCBI Taxonomy" id="1230905"/>
    <lineage>
        <taxon>Eukaryota</taxon>
        <taxon>Fungi</taxon>
        <taxon>Dikarya</taxon>
        <taxon>Ascomycota</taxon>
        <taxon>Saccharomycotina</taxon>
        <taxon>Saccharomycetes</taxon>
        <taxon>Saccharomycetales</taxon>
        <taxon>Saccharomycetaceae</taxon>
        <taxon>Lachancea</taxon>
    </lineage>
</organism>
<dbReference type="InterPro" id="IPR006671">
    <property type="entry name" value="Cyclin_N"/>
</dbReference>
<dbReference type="PANTHER" id="PTHR10026">
    <property type="entry name" value="CYCLIN"/>
    <property type="match status" value="1"/>
</dbReference>
<dbReference type="GO" id="GO:0016538">
    <property type="term" value="F:cyclin-dependent protein serine/threonine kinase regulator activity"/>
    <property type="evidence" value="ECO:0007669"/>
    <property type="project" value="InterPro"/>
</dbReference>
<name>A0A1G4K2S2_9SACH</name>
<evidence type="ECO:0000313" key="4">
    <source>
        <dbReference type="Proteomes" id="UP000191024"/>
    </source>
</evidence>
<dbReference type="InterPro" id="IPR043198">
    <property type="entry name" value="Cyclin/Ssn8"/>
</dbReference>
<protein>
    <submittedName>
        <fullName evidence="3">LAMI_0F12112g1_1</fullName>
    </submittedName>
</protein>
<dbReference type="CDD" id="cd20546">
    <property type="entry name" value="CYCLIN_SpCG1C_ScCTK2-like_rpt2"/>
    <property type="match status" value="1"/>
</dbReference>
<keyword evidence="1" id="KW-0195">Cyclin</keyword>
<evidence type="ECO:0000313" key="3">
    <source>
        <dbReference type="EMBL" id="SCU97919.1"/>
    </source>
</evidence>
<gene>
    <name evidence="3" type="ORF">LAMI_0F12112G</name>
</gene>
<sequence length="326" mass="38413">MSVNQFQTQIVLSRPYLTREQIKTAQKNTIPDRRSYNQRRIMVFKFLCDMCTQFKFPRRTLETAMYFYQRYHIFNKFETEICYDVATSCLFLSCKQVETMKKITEICLESLRLRGMLKISPEALDNCKKRVIQLELRILETCCFDYRINQTIHIDEILCKFGKELLLSYDLCHLAWLVAFDALKLEVLLMVPQHTIALAALRIACELSPDVTWPNVRYQLFESDESSLNEVYFDLLNFYINVFELSDLKDNLPPGFETVGVESFIQLKKSAGRERGLKEPDNLASDAYITKERDFSIRERRYVLSRKRINEENLPVKPPPAKKEKT</sequence>
<dbReference type="InterPro" id="IPR036915">
    <property type="entry name" value="Cyclin-like_sf"/>
</dbReference>
<dbReference type="STRING" id="1230905.A0A1G4K2S2"/>
<dbReference type="SUPFAM" id="SSF47954">
    <property type="entry name" value="Cyclin-like"/>
    <property type="match status" value="2"/>
</dbReference>
<accession>A0A1G4K2S2</accession>
<evidence type="ECO:0000256" key="1">
    <source>
        <dbReference type="RuleBase" id="RU000383"/>
    </source>
</evidence>
<evidence type="ECO:0000259" key="2">
    <source>
        <dbReference type="SMART" id="SM00385"/>
    </source>
</evidence>
<keyword evidence="4" id="KW-1185">Reference proteome</keyword>
<proteinExistence type="inferred from homology"/>
<dbReference type="Gene3D" id="1.10.472.10">
    <property type="entry name" value="Cyclin-like"/>
    <property type="match status" value="2"/>
</dbReference>
<dbReference type="AlphaFoldDB" id="A0A1G4K2S2"/>
<dbReference type="GO" id="GO:0006357">
    <property type="term" value="P:regulation of transcription by RNA polymerase II"/>
    <property type="evidence" value="ECO:0007669"/>
    <property type="project" value="InterPro"/>
</dbReference>
<dbReference type="OrthoDB" id="4951845at2759"/>
<dbReference type="Pfam" id="PF00134">
    <property type="entry name" value="Cyclin_N"/>
    <property type="match status" value="1"/>
</dbReference>
<dbReference type="Proteomes" id="UP000191024">
    <property type="component" value="Chromosome F"/>
</dbReference>
<dbReference type="EMBL" id="LT598467">
    <property type="protein sequence ID" value="SCU97919.1"/>
    <property type="molecule type" value="Genomic_DNA"/>
</dbReference>